<feature type="domain" description="3-dehydroquinate synthase C-terminal" evidence="8">
    <location>
        <begin position="133"/>
        <end position="274"/>
    </location>
</feature>
<dbReference type="InterPro" id="IPR056179">
    <property type="entry name" value="DHQS_C"/>
</dbReference>
<dbReference type="GO" id="GO:0003856">
    <property type="term" value="F:3-dehydroquinate synthase activity"/>
    <property type="evidence" value="ECO:0007669"/>
    <property type="project" value="TreeGrafter"/>
</dbReference>
<dbReference type="Gene3D" id="1.20.1090.10">
    <property type="entry name" value="Dehydroquinate synthase-like - alpha domain"/>
    <property type="match status" value="1"/>
</dbReference>
<dbReference type="PANTHER" id="PTHR43622:SF1">
    <property type="entry name" value="3-DEHYDROQUINATE SYNTHASE"/>
    <property type="match status" value="1"/>
</dbReference>
<comment type="cofactor">
    <cofactor evidence="2">
        <name>Co(2+)</name>
        <dbReference type="ChEBI" id="CHEBI:48828"/>
    </cofactor>
</comment>
<name>A0A381SSD4_9ZZZZ</name>
<dbReference type="EMBL" id="UINC01003445">
    <property type="protein sequence ID" value="SVA06389.1"/>
    <property type="molecule type" value="Genomic_DNA"/>
</dbReference>
<evidence type="ECO:0000256" key="5">
    <source>
        <dbReference type="ARBA" id="ARBA00023239"/>
    </source>
</evidence>
<keyword evidence="6" id="KW-0170">Cobalt</keyword>
<dbReference type="InterPro" id="IPR030960">
    <property type="entry name" value="DHQS/DOIS_N"/>
</dbReference>
<feature type="domain" description="3-dehydroquinate synthase N-terminal" evidence="7">
    <location>
        <begin position="19"/>
        <end position="130"/>
    </location>
</feature>
<dbReference type="GO" id="GO:0009073">
    <property type="term" value="P:aromatic amino acid family biosynthetic process"/>
    <property type="evidence" value="ECO:0007669"/>
    <property type="project" value="InterPro"/>
</dbReference>
<dbReference type="PIRSF" id="PIRSF001455">
    <property type="entry name" value="DHQ_synth"/>
    <property type="match status" value="1"/>
</dbReference>
<dbReference type="GO" id="GO:0046872">
    <property type="term" value="F:metal ion binding"/>
    <property type="evidence" value="ECO:0007669"/>
    <property type="project" value="UniProtKB-KW"/>
</dbReference>
<proteinExistence type="predicted"/>
<dbReference type="Gene3D" id="3.40.50.1970">
    <property type="match status" value="1"/>
</dbReference>
<feature type="non-terminal residue" evidence="9">
    <location>
        <position position="1"/>
    </location>
</feature>
<organism evidence="9">
    <name type="scientific">marine metagenome</name>
    <dbReference type="NCBI Taxonomy" id="408172"/>
    <lineage>
        <taxon>unclassified sequences</taxon>
        <taxon>metagenomes</taxon>
        <taxon>ecological metagenomes</taxon>
    </lineage>
</organism>
<dbReference type="InterPro" id="IPR030963">
    <property type="entry name" value="DHQ_synth_fam"/>
</dbReference>
<evidence type="ECO:0000259" key="8">
    <source>
        <dbReference type="Pfam" id="PF24621"/>
    </source>
</evidence>
<evidence type="ECO:0000259" key="7">
    <source>
        <dbReference type="Pfam" id="PF01761"/>
    </source>
</evidence>
<dbReference type="AlphaFoldDB" id="A0A381SSD4"/>
<comment type="cofactor">
    <cofactor evidence="1">
        <name>NAD(+)</name>
        <dbReference type="ChEBI" id="CHEBI:57540"/>
    </cofactor>
</comment>
<gene>
    <name evidence="9" type="ORF">METZ01_LOCUS59243</name>
</gene>
<evidence type="ECO:0000256" key="4">
    <source>
        <dbReference type="ARBA" id="ARBA00023027"/>
    </source>
</evidence>
<accession>A0A381SSD4</accession>
<dbReference type="SUPFAM" id="SSF56796">
    <property type="entry name" value="Dehydroquinate synthase-like"/>
    <property type="match status" value="1"/>
</dbReference>
<keyword evidence="5" id="KW-0456">Lyase</keyword>
<evidence type="ECO:0000256" key="1">
    <source>
        <dbReference type="ARBA" id="ARBA00001911"/>
    </source>
</evidence>
<reference evidence="9" key="1">
    <citation type="submission" date="2018-05" db="EMBL/GenBank/DDBJ databases">
        <authorList>
            <person name="Lanie J.A."/>
            <person name="Ng W.-L."/>
            <person name="Kazmierczak K.M."/>
            <person name="Andrzejewski T.M."/>
            <person name="Davidsen T.M."/>
            <person name="Wayne K.J."/>
            <person name="Tettelin H."/>
            <person name="Glass J.I."/>
            <person name="Rusch D."/>
            <person name="Podicherti R."/>
            <person name="Tsui H.-C.T."/>
            <person name="Winkler M.E."/>
        </authorList>
    </citation>
    <scope>NUCLEOTIDE SEQUENCE</scope>
</reference>
<dbReference type="NCBIfam" id="TIGR04425">
    <property type="entry name" value="P_lya_rel_AroB"/>
    <property type="match status" value="1"/>
</dbReference>
<evidence type="ECO:0000256" key="6">
    <source>
        <dbReference type="ARBA" id="ARBA00023285"/>
    </source>
</evidence>
<sequence length="315" mass="34404">VARLHADRLAQILHLPATVILEATEENKSLDRIIPVIECLVDAATRRDDVLVAVGGGIVQDITCFIASTLLRGLRWRFIPTTLLAQADSCIGSKSSINLGATKNILGTFNPPEEILIDPSFLETLGPADLRSGIGEIIKVHVIDGPSSFAALAADFPRLMDDPGLLLEYIRSSLLIKKRFIEEDEFDRGPRNVMNYGHSFGHAIESATAFEIPHGIAVTIGMDMANHVAHARGDLHRDYRDALHQVCEANYRGFLDVPIPEEALFDALSRDKKNVGSLANLILPTGPNASMAKVGVVIDDEFRKQCRPFLVGLGR</sequence>
<evidence type="ECO:0000256" key="2">
    <source>
        <dbReference type="ARBA" id="ARBA00001941"/>
    </source>
</evidence>
<evidence type="ECO:0000256" key="3">
    <source>
        <dbReference type="ARBA" id="ARBA00022723"/>
    </source>
</evidence>
<evidence type="ECO:0000313" key="9">
    <source>
        <dbReference type="EMBL" id="SVA06389.1"/>
    </source>
</evidence>
<keyword evidence="3" id="KW-0479">Metal-binding</keyword>
<dbReference type="InterPro" id="IPR030957">
    <property type="entry name" value="Put_AroB"/>
</dbReference>
<dbReference type="Pfam" id="PF24621">
    <property type="entry name" value="DHQS_C"/>
    <property type="match status" value="1"/>
</dbReference>
<dbReference type="CDD" id="cd08195">
    <property type="entry name" value="DHQS"/>
    <property type="match status" value="1"/>
</dbReference>
<protein>
    <submittedName>
        <fullName evidence="9">Uncharacterized protein</fullName>
    </submittedName>
</protein>
<dbReference type="Pfam" id="PF01761">
    <property type="entry name" value="DHQ_synthase"/>
    <property type="match status" value="1"/>
</dbReference>
<dbReference type="InterPro" id="IPR050071">
    <property type="entry name" value="Dehydroquinate_synthase"/>
</dbReference>
<dbReference type="PANTHER" id="PTHR43622">
    <property type="entry name" value="3-DEHYDROQUINATE SYNTHASE"/>
    <property type="match status" value="1"/>
</dbReference>
<keyword evidence="4" id="KW-0520">NAD</keyword>